<evidence type="ECO:0000313" key="2">
    <source>
        <dbReference type="EMBL" id="AJQ28389.1"/>
    </source>
</evidence>
<dbReference type="EMBL" id="CP010978">
    <property type="protein sequence ID" value="AJQ28389.1"/>
    <property type="molecule type" value="Genomic_DNA"/>
</dbReference>
<evidence type="ECO:0000259" key="1">
    <source>
        <dbReference type="Pfam" id="PF03190"/>
    </source>
</evidence>
<dbReference type="InterPro" id="IPR008928">
    <property type="entry name" value="6-hairpin_glycosidase_sf"/>
</dbReference>
<dbReference type="PIRSF" id="PIRSF006402">
    <property type="entry name" value="UCP006402_thioredoxin"/>
    <property type="match status" value="1"/>
</dbReference>
<name>I9NQR3_9FIRM</name>
<dbReference type="RefSeq" id="WP_007957906.1">
    <property type="nucleotide sequence ID" value="NZ_CP010978.1"/>
</dbReference>
<dbReference type="GO" id="GO:0005975">
    <property type="term" value="P:carbohydrate metabolic process"/>
    <property type="evidence" value="ECO:0007669"/>
    <property type="project" value="InterPro"/>
</dbReference>
<dbReference type="Proteomes" id="UP000005361">
    <property type="component" value="Chromosome"/>
</dbReference>
<dbReference type="InterPro" id="IPR024705">
    <property type="entry name" value="Ssp411"/>
</dbReference>
<accession>I9NQR3</accession>
<reference evidence="3" key="2">
    <citation type="submission" date="2015-02" db="EMBL/GenBank/DDBJ databases">
        <title>Complete Genome Sequence of Pelosinus fermentans JBW45.</title>
        <authorList>
            <person name="De Leon K.B."/>
            <person name="Utturkar S.M."/>
            <person name="Camilleri L.B."/>
            <person name="Arkin A.P."/>
            <person name="Fields M.W."/>
            <person name="Brown S.D."/>
            <person name="Wall J.D."/>
        </authorList>
    </citation>
    <scope>NUCLEOTIDE SEQUENCE [LARGE SCALE GENOMIC DNA]</scope>
    <source>
        <strain evidence="3">JBW45</strain>
    </source>
</reference>
<dbReference type="STRING" id="1192197.JBW_03046"/>
<dbReference type="SUPFAM" id="SSF48208">
    <property type="entry name" value="Six-hairpin glycosidases"/>
    <property type="match status" value="1"/>
</dbReference>
<dbReference type="SUPFAM" id="SSF52833">
    <property type="entry name" value="Thioredoxin-like"/>
    <property type="match status" value="1"/>
</dbReference>
<feature type="domain" description="Spermatogenesis-associated protein 20-like TRX" evidence="1">
    <location>
        <begin position="1"/>
        <end position="108"/>
    </location>
</feature>
<dbReference type="PANTHER" id="PTHR42899:SF1">
    <property type="entry name" value="SPERMATOGENESIS-ASSOCIATED PROTEIN 20"/>
    <property type="match status" value="1"/>
</dbReference>
<dbReference type="PANTHER" id="PTHR42899">
    <property type="entry name" value="SPERMATOGENESIS-ASSOCIATED PROTEIN 20"/>
    <property type="match status" value="1"/>
</dbReference>
<dbReference type="InterPro" id="IPR004879">
    <property type="entry name" value="Ssp411-like_TRX"/>
</dbReference>
<dbReference type="Gene3D" id="3.40.30.10">
    <property type="entry name" value="Glutaredoxin"/>
    <property type="match status" value="1"/>
</dbReference>
<dbReference type="InterPro" id="IPR036249">
    <property type="entry name" value="Thioredoxin-like_sf"/>
</dbReference>
<dbReference type="AlphaFoldDB" id="I9NQR3"/>
<evidence type="ECO:0000313" key="3">
    <source>
        <dbReference type="Proteomes" id="UP000005361"/>
    </source>
</evidence>
<reference evidence="2 3" key="1">
    <citation type="journal article" date="2015" name="Genome Announc.">
        <title>Complete Genome Sequence of Pelosinus fermentans JBW45, a Member of a Remarkably Competitive Group of Negativicutes in the Firmicutes Phylum.</title>
        <authorList>
            <person name="De Leon K.B."/>
            <person name="Utturkar S.M."/>
            <person name="Camilleri L.B."/>
            <person name="Elias D.A."/>
            <person name="Arkin A.P."/>
            <person name="Fields M.W."/>
            <person name="Brown S.D."/>
            <person name="Wall J.D."/>
        </authorList>
    </citation>
    <scope>NUCLEOTIDE SEQUENCE [LARGE SCALE GENOMIC DNA]</scope>
    <source>
        <strain evidence="2 3">JBW45</strain>
    </source>
</reference>
<dbReference type="Gene3D" id="1.50.10.10">
    <property type="match status" value="2"/>
</dbReference>
<dbReference type="KEGG" id="pft:JBW_03046"/>
<organism evidence="2 3">
    <name type="scientific">Pelosinus fermentans JBW45</name>
    <dbReference type="NCBI Taxonomy" id="1192197"/>
    <lineage>
        <taxon>Bacteria</taxon>
        <taxon>Bacillati</taxon>
        <taxon>Bacillota</taxon>
        <taxon>Negativicutes</taxon>
        <taxon>Selenomonadales</taxon>
        <taxon>Sporomusaceae</taxon>
        <taxon>Pelosinus</taxon>
    </lineage>
</organism>
<sequence>MERECFEDQEVADLLNQHFIAIKVDREERPDVDGIYMSVCQALTGQGGWPLTIIMAPDKKPFFAGTYFPKHRKMGRMGLLELLTTLHQHWEKNRSEILKAGNEIVNILQRPKPPSGEGQIGEDLLKQAYLELENSYDPQYGGFGSAPKFPTPHKITFLLRYWQHFKEPKALAMVEKTLMSMWQGGIYDHLGYGFARYSTDQKWLVPHFEKMLYDNALLCTSYLEAYQCTGNQEFARIAEDILTYVMRDMMDKNGGFYSAEDADSEGVEGKFYVFTRKQVVEILGEEEGALFADFYHISSHGNFEHGTSILHLIGRNLEEYARVVNKTVENLSEVLKKGREKLYQVREARIHPYKDDKILTAWNGLMIAAFAKAARVLKQSKYAKVAEQGIAFIYEKLMGSNGRLLARYREGEAAHLAYLDDYAFLLMALIEVYETTCNDYYLQQAAILAKDMGELFGDRTEGGFYFYGNDGEELIARPKEIYDGAIPSGNSVAAFALQKLADMTEDRSFSDTAERLLGHFAGEVSRYAAGYTYFMMAVDYYLADNTKIVIVGDKEAADTKSMFDVINNCFLPSAAMRFYDRHSRENVEYKEIDHKATAYICKNFACQPPITNVEKLRNLLMKDDNKIN</sequence>
<proteinExistence type="predicted"/>
<protein>
    <recommendedName>
        <fullName evidence="1">Spermatogenesis-associated protein 20-like TRX domain-containing protein</fullName>
    </recommendedName>
</protein>
<dbReference type="Pfam" id="PF03190">
    <property type="entry name" value="Thioredox_DsbH"/>
    <property type="match status" value="1"/>
</dbReference>
<dbReference type="OrthoDB" id="9762614at2"/>
<gene>
    <name evidence="2" type="ORF">JBW_03046</name>
</gene>
<dbReference type="HOGENOM" id="CLU_014051_4_1_9"/>
<dbReference type="InterPro" id="IPR012341">
    <property type="entry name" value="6hp_glycosidase-like_sf"/>
</dbReference>